<protein>
    <submittedName>
        <fullName evidence="7">ABC transporter substrate-binding protein</fullName>
    </submittedName>
</protein>
<dbReference type="GO" id="GO:0030288">
    <property type="term" value="C:outer membrane-bounded periplasmic space"/>
    <property type="evidence" value="ECO:0007669"/>
    <property type="project" value="TreeGrafter"/>
</dbReference>
<sequence>MNVISSGRRTAPVAARLIALSISVALTGTLLAGCSTASAEADANPNYTTTASDTFPVTVEHKFGETTIDAEPQRVVVVGLTEQDILLELGVTPIATTEWYGEQPYAVWPWATELLGDAEPTVLSQADGLEYEKIAALKPDLIVGTNAGLTEETYDKLTEIAPTVTSVEGSTQYFSSWQDQTTQVAKAVGRSAEGDALIAGVETAYAEAAAAHPEFAGLTATFSQGAPWEGNLWVYPDGLNTDFLTDLGFVITPGLEEFAPQEGSQAQISAENVGLLDADVIVFATESDDGIGEVLDFGTIASLDAVTGQRAIFTDAELAGAIYFLTPLSQKYVLDNFVPRLEKAVAGTAPQASEG</sequence>
<evidence type="ECO:0000256" key="5">
    <source>
        <dbReference type="SAM" id="SignalP"/>
    </source>
</evidence>
<dbReference type="OrthoDB" id="1846031at2"/>
<evidence type="ECO:0000256" key="2">
    <source>
        <dbReference type="ARBA" id="ARBA00008814"/>
    </source>
</evidence>
<dbReference type="AlphaFoldDB" id="A0A317ZT05"/>
<name>A0A317ZT05_9MICO</name>
<feature type="chain" id="PRO_5039619828" evidence="5">
    <location>
        <begin position="33"/>
        <end position="355"/>
    </location>
</feature>
<comment type="subcellular location">
    <subcellularLocation>
        <location evidence="1">Cell envelope</location>
    </subcellularLocation>
</comment>
<dbReference type="InterPro" id="IPR002491">
    <property type="entry name" value="ABC_transptr_periplasmic_BD"/>
</dbReference>
<evidence type="ECO:0000256" key="3">
    <source>
        <dbReference type="ARBA" id="ARBA00022448"/>
    </source>
</evidence>
<dbReference type="PROSITE" id="PS50983">
    <property type="entry name" value="FE_B12_PBP"/>
    <property type="match status" value="1"/>
</dbReference>
<dbReference type="InterPro" id="IPR051313">
    <property type="entry name" value="Bact_iron-sidero_bind"/>
</dbReference>
<comment type="similarity">
    <text evidence="2">Belongs to the bacterial solute-binding protein 8 family.</text>
</comment>
<evidence type="ECO:0000256" key="1">
    <source>
        <dbReference type="ARBA" id="ARBA00004196"/>
    </source>
</evidence>
<dbReference type="RefSeq" id="WP_110127912.1">
    <property type="nucleotide sequence ID" value="NZ_QHLY01000012.1"/>
</dbReference>
<comment type="caution">
    <text evidence="7">The sequence shown here is derived from an EMBL/GenBank/DDBJ whole genome shotgun (WGS) entry which is preliminary data.</text>
</comment>
<accession>A0A317ZT05</accession>
<dbReference type="EMBL" id="QHLY01000012">
    <property type="protein sequence ID" value="PXA68243.1"/>
    <property type="molecule type" value="Genomic_DNA"/>
</dbReference>
<feature type="signal peptide" evidence="5">
    <location>
        <begin position="1"/>
        <end position="32"/>
    </location>
</feature>
<organism evidence="7 8">
    <name type="scientific">Cryobacterium arcticum</name>
    <dbReference type="NCBI Taxonomy" id="670052"/>
    <lineage>
        <taxon>Bacteria</taxon>
        <taxon>Bacillati</taxon>
        <taxon>Actinomycetota</taxon>
        <taxon>Actinomycetes</taxon>
        <taxon>Micrococcales</taxon>
        <taxon>Microbacteriaceae</taxon>
        <taxon>Cryobacterium</taxon>
    </lineage>
</organism>
<proteinExistence type="inferred from homology"/>
<keyword evidence="4 5" id="KW-0732">Signal</keyword>
<dbReference type="Pfam" id="PF01497">
    <property type="entry name" value="Peripla_BP_2"/>
    <property type="match status" value="1"/>
</dbReference>
<evidence type="ECO:0000313" key="8">
    <source>
        <dbReference type="Proteomes" id="UP000246722"/>
    </source>
</evidence>
<dbReference type="Proteomes" id="UP000246722">
    <property type="component" value="Unassembled WGS sequence"/>
</dbReference>
<evidence type="ECO:0000313" key="7">
    <source>
        <dbReference type="EMBL" id="PXA68243.1"/>
    </source>
</evidence>
<keyword evidence="8" id="KW-1185">Reference proteome</keyword>
<dbReference type="SUPFAM" id="SSF53807">
    <property type="entry name" value="Helical backbone' metal receptor"/>
    <property type="match status" value="1"/>
</dbReference>
<dbReference type="PANTHER" id="PTHR30532:SF24">
    <property type="entry name" value="FERRIC ENTEROBACTIN-BINDING PERIPLASMIC PROTEIN FEPB"/>
    <property type="match status" value="1"/>
</dbReference>
<dbReference type="Gene3D" id="3.40.50.1980">
    <property type="entry name" value="Nitrogenase molybdenum iron protein domain"/>
    <property type="match status" value="2"/>
</dbReference>
<gene>
    <name evidence="7" type="ORF">CTB96_16600</name>
</gene>
<evidence type="ECO:0000256" key="4">
    <source>
        <dbReference type="ARBA" id="ARBA00022729"/>
    </source>
</evidence>
<dbReference type="GO" id="GO:1901678">
    <property type="term" value="P:iron coordination entity transport"/>
    <property type="evidence" value="ECO:0007669"/>
    <property type="project" value="UniProtKB-ARBA"/>
</dbReference>
<feature type="domain" description="Fe/B12 periplasmic-binding" evidence="6">
    <location>
        <begin position="74"/>
        <end position="345"/>
    </location>
</feature>
<dbReference type="PANTHER" id="PTHR30532">
    <property type="entry name" value="IRON III DICITRATE-BINDING PERIPLASMIC PROTEIN"/>
    <property type="match status" value="1"/>
</dbReference>
<keyword evidence="3" id="KW-0813">Transport</keyword>
<reference evidence="7 8" key="1">
    <citation type="submission" date="2018-05" db="EMBL/GenBank/DDBJ databases">
        <title>Genetic diversity of glacier-inhabiting Cryobacterium bacteria in China and description of Cryobacterium mengkeensis sp. nov. and Arthrobacter glacialis sp. nov.</title>
        <authorList>
            <person name="Liu Q."/>
            <person name="Xin Y.-H."/>
        </authorList>
    </citation>
    <scope>NUCLEOTIDE SEQUENCE [LARGE SCALE GENOMIC DNA]</scope>
    <source>
        <strain evidence="7 8">SK-1</strain>
    </source>
</reference>
<evidence type="ECO:0000259" key="6">
    <source>
        <dbReference type="PROSITE" id="PS50983"/>
    </source>
</evidence>